<protein>
    <recommendedName>
        <fullName evidence="3">DNA topoisomerase</fullName>
        <ecNumber evidence="3">5.6.2.1</ecNumber>
    </recommendedName>
    <alternativeName>
        <fullName evidence="10">Omega-protein</fullName>
    </alternativeName>
    <alternativeName>
        <fullName evidence="9">Relaxing enzyme</fullName>
    </alternativeName>
    <alternativeName>
        <fullName evidence="7">Swivelase</fullName>
    </alternativeName>
    <alternativeName>
        <fullName evidence="8">Untwisting enzyme</fullName>
    </alternativeName>
</protein>
<dbReference type="InterPro" id="IPR013826">
    <property type="entry name" value="Topo_IA_cen_sub3"/>
</dbReference>
<dbReference type="SMART" id="SM00437">
    <property type="entry name" value="TOP1Ac"/>
    <property type="match status" value="1"/>
</dbReference>
<dbReference type="InterPro" id="IPR013824">
    <property type="entry name" value="Topo_IA_cen_sub1"/>
</dbReference>
<keyword evidence="14" id="KW-1185">Reference proteome</keyword>
<dbReference type="InterPro" id="IPR013825">
    <property type="entry name" value="Topo_IA_cen_sub2"/>
</dbReference>
<dbReference type="SMART" id="SM00436">
    <property type="entry name" value="TOP1Bc"/>
    <property type="match status" value="1"/>
</dbReference>
<accession>D9SD42</accession>
<dbReference type="GO" id="GO:0003677">
    <property type="term" value="F:DNA binding"/>
    <property type="evidence" value="ECO:0007669"/>
    <property type="project" value="UniProtKB-KW"/>
</dbReference>
<dbReference type="GO" id="GO:0043597">
    <property type="term" value="C:cytoplasmic replication fork"/>
    <property type="evidence" value="ECO:0007669"/>
    <property type="project" value="TreeGrafter"/>
</dbReference>
<evidence type="ECO:0000256" key="8">
    <source>
        <dbReference type="ARBA" id="ARBA00031985"/>
    </source>
</evidence>
<evidence type="ECO:0000259" key="12">
    <source>
        <dbReference type="PROSITE" id="PS52039"/>
    </source>
</evidence>
<dbReference type="PRINTS" id="PR00417">
    <property type="entry name" value="PRTPISMRASEI"/>
</dbReference>
<evidence type="ECO:0000259" key="11">
    <source>
        <dbReference type="PROSITE" id="PS50880"/>
    </source>
</evidence>
<gene>
    <name evidence="13" type="ordered locus">Galf_0691</name>
</gene>
<dbReference type="GO" id="GO:0003917">
    <property type="term" value="F:DNA topoisomerase type I (single strand cut, ATP-independent) activity"/>
    <property type="evidence" value="ECO:0007669"/>
    <property type="project" value="UniProtKB-EC"/>
</dbReference>
<evidence type="ECO:0000313" key="14">
    <source>
        <dbReference type="Proteomes" id="UP000001235"/>
    </source>
</evidence>
<dbReference type="STRING" id="395494.Galf_0691"/>
<dbReference type="PANTHER" id="PTHR11390:SF21">
    <property type="entry name" value="DNA TOPOISOMERASE 3-ALPHA"/>
    <property type="match status" value="1"/>
</dbReference>
<dbReference type="PROSITE" id="PS50880">
    <property type="entry name" value="TOPRIM"/>
    <property type="match status" value="1"/>
</dbReference>
<dbReference type="InterPro" id="IPR006171">
    <property type="entry name" value="TOPRIM_dom"/>
</dbReference>
<evidence type="ECO:0000256" key="7">
    <source>
        <dbReference type="ARBA" id="ARBA00030003"/>
    </source>
</evidence>
<keyword evidence="5" id="KW-0238">DNA-binding</keyword>
<dbReference type="Proteomes" id="UP000001235">
    <property type="component" value="Chromosome"/>
</dbReference>
<feature type="domain" description="Toprim" evidence="11">
    <location>
        <begin position="15"/>
        <end position="145"/>
    </location>
</feature>
<dbReference type="Gene3D" id="2.70.20.10">
    <property type="entry name" value="Topoisomerase I, domain 3"/>
    <property type="match status" value="2"/>
</dbReference>
<dbReference type="InterPro" id="IPR003601">
    <property type="entry name" value="Topo_IA_2"/>
</dbReference>
<evidence type="ECO:0000256" key="4">
    <source>
        <dbReference type="ARBA" id="ARBA00023029"/>
    </source>
</evidence>
<dbReference type="eggNOG" id="COG0550">
    <property type="taxonomic scope" value="Bacteria"/>
</dbReference>
<dbReference type="HOGENOM" id="CLU_002929_5_2_4"/>
<proteinExistence type="inferred from homology"/>
<dbReference type="GO" id="GO:0006281">
    <property type="term" value="P:DNA repair"/>
    <property type="evidence" value="ECO:0007669"/>
    <property type="project" value="TreeGrafter"/>
</dbReference>
<organism evidence="13 14">
    <name type="scientific">Gallionella capsiferriformans (strain ES-2)</name>
    <name type="common">Gallionella ferruginea capsiferriformans (strain ES-2)</name>
    <dbReference type="NCBI Taxonomy" id="395494"/>
    <lineage>
        <taxon>Bacteria</taxon>
        <taxon>Pseudomonadati</taxon>
        <taxon>Pseudomonadota</taxon>
        <taxon>Betaproteobacteria</taxon>
        <taxon>Nitrosomonadales</taxon>
        <taxon>Gallionellaceae</taxon>
        <taxon>Gallionella</taxon>
    </lineage>
</organism>
<dbReference type="EMBL" id="CP002159">
    <property type="protein sequence ID" value="ADL54731.1"/>
    <property type="molecule type" value="Genomic_DNA"/>
</dbReference>
<dbReference type="KEGG" id="gca:Galf_0691"/>
<evidence type="ECO:0000256" key="3">
    <source>
        <dbReference type="ARBA" id="ARBA00012891"/>
    </source>
</evidence>
<keyword evidence="4" id="KW-0799">Topoisomerase</keyword>
<evidence type="ECO:0000256" key="10">
    <source>
        <dbReference type="ARBA" id="ARBA00032877"/>
    </source>
</evidence>
<dbReference type="PANTHER" id="PTHR11390">
    <property type="entry name" value="PROKARYOTIC DNA TOPOISOMERASE"/>
    <property type="match status" value="1"/>
</dbReference>
<feature type="domain" description="Topo IA-type catalytic" evidence="12">
    <location>
        <begin position="162"/>
        <end position="554"/>
    </location>
</feature>
<dbReference type="Gene3D" id="3.40.50.140">
    <property type="match status" value="1"/>
</dbReference>
<dbReference type="InterPro" id="IPR003602">
    <property type="entry name" value="Topo_IA_DNA-bd_dom"/>
</dbReference>
<dbReference type="PROSITE" id="PS52039">
    <property type="entry name" value="TOPO_IA_2"/>
    <property type="match status" value="1"/>
</dbReference>
<dbReference type="AlphaFoldDB" id="D9SD42"/>
<dbReference type="Pfam" id="PF01131">
    <property type="entry name" value="Topoisom_bac"/>
    <property type="match status" value="2"/>
</dbReference>
<evidence type="ECO:0000256" key="6">
    <source>
        <dbReference type="ARBA" id="ARBA00023235"/>
    </source>
</evidence>
<dbReference type="InterPro" id="IPR000380">
    <property type="entry name" value="Topo_IA"/>
</dbReference>
<dbReference type="SMART" id="SM00493">
    <property type="entry name" value="TOPRIM"/>
    <property type="match status" value="1"/>
</dbReference>
<comment type="catalytic activity">
    <reaction evidence="1">
        <text>ATP-independent breakage of single-stranded DNA, followed by passage and rejoining.</text>
        <dbReference type="EC" id="5.6.2.1"/>
    </reaction>
</comment>
<dbReference type="Gene3D" id="1.10.460.10">
    <property type="entry name" value="Topoisomerase I, domain 2"/>
    <property type="match status" value="2"/>
</dbReference>
<evidence type="ECO:0000313" key="13">
    <source>
        <dbReference type="EMBL" id="ADL54731.1"/>
    </source>
</evidence>
<reference evidence="13 14" key="1">
    <citation type="submission" date="2010-08" db="EMBL/GenBank/DDBJ databases">
        <title>Complete sequence of Gallionella capsiferriformans ES-2.</title>
        <authorList>
            <consortium name="US DOE Joint Genome Institute"/>
            <person name="Lucas S."/>
            <person name="Copeland A."/>
            <person name="Lapidus A."/>
            <person name="Cheng J.-F."/>
            <person name="Bruce D."/>
            <person name="Goodwin L."/>
            <person name="Pitluck S."/>
            <person name="Chertkov O."/>
            <person name="Davenport K.W."/>
            <person name="Detter J.C."/>
            <person name="Han C."/>
            <person name="Tapia R."/>
            <person name="Land M."/>
            <person name="Hauser L."/>
            <person name="Chang Y.-J."/>
            <person name="Jeffries C."/>
            <person name="Kyrpides N."/>
            <person name="Ivanova N."/>
            <person name="Mikhailova N."/>
            <person name="Shelobolina E.S."/>
            <person name="Picardal F."/>
            <person name="Roden E."/>
            <person name="Emerson D."/>
            <person name="Woyke T."/>
        </authorList>
    </citation>
    <scope>NUCLEOTIDE SEQUENCE [LARGE SCALE GENOMIC DNA]</scope>
    <source>
        <strain evidence="13 14">ES-2</strain>
    </source>
</reference>
<dbReference type="InterPro" id="IPR023406">
    <property type="entry name" value="Topo_IA_AS"/>
</dbReference>
<dbReference type="PROSITE" id="PS00396">
    <property type="entry name" value="TOPO_IA_1"/>
    <property type="match status" value="1"/>
</dbReference>
<sequence length="558" mass="62859">MKQTVKVTTNPAARNTFYLCEKPSQARTLAKVLGAEKGRDQMHFAEGVVIGHAYGHMLNLAKPETYIGTGPWCLDNLPILPKTWVWQVKDEHREHFDNLGKYLSQADLVVLATDPDEEGEVIGRQILQAHNYSGQVLRLWMSALETESLKKSLQNLRPLSETDHFYQAGRVRHEMDWLFGMNLSRAFSVLLKSKANIGRVKTRLLNEIVTNDQQAENVIQDGYETAYVMLGDTLLELIQADQPCDHIVNFKKLAGAQCGIYRNDKSCNYTDEMGVPLVTPRPLPYTLTALLADSADIGIPLDEGYKAVQKLYESGAISYPRTNSTKLPGTSSDDFAVHHAIVTMRDDLPTGMTEEATRIFELIRLNELYQRNQLITIDRTQTIEIGGEYFSSREEWKTISFDSPDRALLKNQNILANQKKLAIYKTGDEFPVKVRLTRENYGKPTYFTESSLLRMMAEKGIGTESTRVAAITNLIKEKLIDVTPQTDHEGVPCTQARTLRSTTLGRNLISRLPEVVTGQEMEAQLQQALKAMRDGHSDESAHLMRTATWLTQTIHEAA</sequence>
<dbReference type="InterPro" id="IPR013497">
    <property type="entry name" value="Topo_IA_cen"/>
</dbReference>
<dbReference type="GO" id="GO:0006265">
    <property type="term" value="P:DNA topological change"/>
    <property type="evidence" value="ECO:0007669"/>
    <property type="project" value="InterPro"/>
</dbReference>
<dbReference type="CDD" id="cd01028">
    <property type="entry name" value="TOPRIM_TopoIA"/>
    <property type="match status" value="1"/>
</dbReference>
<name>D9SD42_GALCS</name>
<keyword evidence="6 13" id="KW-0413">Isomerase</keyword>
<dbReference type="InterPro" id="IPR023405">
    <property type="entry name" value="Topo_IA_core_domain"/>
</dbReference>
<dbReference type="Pfam" id="PF01751">
    <property type="entry name" value="Toprim"/>
    <property type="match status" value="1"/>
</dbReference>
<dbReference type="OrthoDB" id="9803554at2"/>
<evidence type="ECO:0000256" key="2">
    <source>
        <dbReference type="ARBA" id="ARBA00009446"/>
    </source>
</evidence>
<dbReference type="EC" id="5.6.2.1" evidence="3"/>
<evidence type="ECO:0000256" key="9">
    <source>
        <dbReference type="ARBA" id="ARBA00032235"/>
    </source>
</evidence>
<evidence type="ECO:0000256" key="1">
    <source>
        <dbReference type="ARBA" id="ARBA00000213"/>
    </source>
</evidence>
<dbReference type="RefSeq" id="WP_013292672.1">
    <property type="nucleotide sequence ID" value="NC_014394.1"/>
</dbReference>
<evidence type="ECO:0000256" key="5">
    <source>
        <dbReference type="ARBA" id="ARBA00023125"/>
    </source>
</evidence>
<dbReference type="SUPFAM" id="SSF56712">
    <property type="entry name" value="Prokaryotic type I DNA topoisomerase"/>
    <property type="match status" value="1"/>
</dbReference>
<comment type="similarity">
    <text evidence="2">Belongs to the type IA topoisomerase family.</text>
</comment>
<dbReference type="Gene3D" id="1.10.290.10">
    <property type="entry name" value="Topoisomerase I, domain 4"/>
    <property type="match status" value="2"/>
</dbReference>
<dbReference type="GO" id="GO:0006310">
    <property type="term" value="P:DNA recombination"/>
    <property type="evidence" value="ECO:0007669"/>
    <property type="project" value="TreeGrafter"/>
</dbReference>